<evidence type="ECO:0000313" key="8">
    <source>
        <dbReference type="Proteomes" id="UP000000709"/>
    </source>
</evidence>
<dbReference type="GO" id="GO:0005198">
    <property type="term" value="F:structural molecule activity"/>
    <property type="evidence" value="ECO:0007669"/>
    <property type="project" value="EnsemblFungi"/>
</dbReference>
<dbReference type="PANTHER" id="PTHR12663:SF0">
    <property type="entry name" value="PRECOCIOUS DISSOCIATION OF SISTERS 5, ISOFORM A"/>
    <property type="match status" value="1"/>
</dbReference>
<dbReference type="GeneID" id="18871383"/>
<name>G3AKS2_SPAPN</name>
<keyword evidence="5" id="KW-0131">Cell cycle</keyword>
<dbReference type="InterPro" id="IPR039776">
    <property type="entry name" value="Pds5"/>
</dbReference>
<dbReference type="FunCoup" id="G3AKS2">
    <property type="interactions" value="916"/>
</dbReference>
<keyword evidence="3" id="KW-0498">Mitosis</keyword>
<dbReference type="AlphaFoldDB" id="G3AKS2"/>
<accession>G3AKS2</accession>
<reference evidence="7 8" key="1">
    <citation type="journal article" date="2011" name="Proc. Natl. Acad. Sci. U.S.A.">
        <title>Comparative genomics of xylose-fermenting fungi for enhanced biofuel production.</title>
        <authorList>
            <person name="Wohlbach D.J."/>
            <person name="Kuo A."/>
            <person name="Sato T.K."/>
            <person name="Potts K.M."/>
            <person name="Salamov A.A."/>
            <person name="LaButti K.M."/>
            <person name="Sun H."/>
            <person name="Clum A."/>
            <person name="Pangilinan J.L."/>
            <person name="Lindquist E.A."/>
            <person name="Lucas S."/>
            <person name="Lapidus A."/>
            <person name="Jin M."/>
            <person name="Gunawan C."/>
            <person name="Balan V."/>
            <person name="Dale B.E."/>
            <person name="Jeffries T.W."/>
            <person name="Zinkel R."/>
            <person name="Barry K.W."/>
            <person name="Grigoriev I.V."/>
            <person name="Gasch A.P."/>
        </authorList>
    </citation>
    <scope>NUCLEOTIDE SEQUENCE [LARGE SCALE GENOMIC DNA]</scope>
    <source>
        <strain evidence="8">NRRL Y-27907 / 11-Y1</strain>
    </source>
</reference>
<dbReference type="InterPro" id="IPR016024">
    <property type="entry name" value="ARM-type_fold"/>
</dbReference>
<dbReference type="RefSeq" id="XP_007374491.1">
    <property type="nucleotide sequence ID" value="XM_007374429.1"/>
</dbReference>
<comment type="subcellular location">
    <subcellularLocation>
        <location evidence="1">Nucleus</location>
    </subcellularLocation>
</comment>
<dbReference type="GO" id="GO:0007130">
    <property type="term" value="P:synaptonemal complex assembly"/>
    <property type="evidence" value="ECO:0007669"/>
    <property type="project" value="EnsemblFungi"/>
</dbReference>
<sequence>MTSAKISIKFNKSLVPTVKDPLSTKELLARVQTLSEELSILDTIDKSKPLARIEVDLVNKKLLNHTSIGVQIYVCCCIADILRLSAPEAPYSANQLSDIFKAFIKQFKRLSDSNNTYFQQHCYLLKRLVEAKSTILITDVPDSEALIESLFQTFYNLTKQDFPSQLETLISDILSEVISEAEVIPHNVIDLILNKFLLHDDSKLITGNITSPEFTFSLTICENNVDRLSRLVGQYFSEILYESSTTDKSSTDLVELMEKLTKIHKLSVQLWKFIPEILSSVMSLLDDELNAEDEQIRLLATATIGKMLGCKESKSNFFVTHKETWIIWLKKTSDVSSTVRAKWVEQLPNIITNNKYVTSEISSALSTCLHKCLVDIDDKVRVGACHSIKEIPVELFFNKVITKNIVQDLFQTIREKNVTIRNVTIDVLGKLYNSHMNNRELLTDEELTKMIGNIPNQILNLVYINDKDINCMVDLSLFEALLPITELDTSRRVKRLVQLYSALDEKGKESFIAINKRQSQFSKVLNTLIETGDIFAKSTSVEDIDKSVFAKLDKILNWICVSFPDDRNSFVCFERLVKLARPRFFHLIKLCISSDSDFNTIRNSMKELFKKLSDSKNIQLQGETAISTSDMVYNVKLLLLRSSVLCYNKSNVEELIEYTKDSTTANEILEQISLVVPDVFKSHIRSLASLIIEENTKKSNVLRTVYHFVKKYPEWFPKEISFMESLKKLAQVGTPREARYAVKIIGISPSKELYSAEIVNEIYPLDLESEHFCTHLSSIGELFKADRLSIIDKEVEITELLIKHLFLTNRNLDREQIDKFEWIDEDELDDNKLHSTLYEKVLAIRLFVNNLKSIDDSNLTSEEKDKAKAKAQPVTRLLMSFIGNNGEIINKKNETYPTPEPYKSKLRLTAGVYLLKLAKFPIYNELFLPPTLRRMTFLINDSEYNVRSKFVTCLQAKLANEEISEKFLPLIFFIAIEPNHELKESVTIWINSMVKRSESKNNIKFEKSLIRLIHTLAHHDQFLTLIEDGSNESKVNAYNFSCRFLTYFIKLIGKSENISLLYYLSSRVKQYRDGSLATAEYEKSNLPEQALHLYRISELTQLIIKQYSDDKSWPLATWPGGKINLPSDIYAPMSSPEEARSIVGRVFIPEDIQADVLNSIRKKLHGSKRKNTPLVSSSVPKRQKVKKTVKTKSPSEPTRKSSRITRVDYKDQLSDSEYGSSEDEN</sequence>
<dbReference type="SUPFAM" id="SSF48371">
    <property type="entry name" value="ARM repeat"/>
    <property type="match status" value="1"/>
</dbReference>
<protein>
    <recommendedName>
        <fullName evidence="9">Sister chromatid cohesion protein PDS5</fullName>
    </recommendedName>
</protein>
<proteinExistence type="predicted"/>
<dbReference type="GO" id="GO:0006302">
    <property type="term" value="P:double-strand break repair"/>
    <property type="evidence" value="ECO:0007669"/>
    <property type="project" value="EnsemblFungi"/>
</dbReference>
<dbReference type="EMBL" id="GL996501">
    <property type="protein sequence ID" value="EGW32976.1"/>
    <property type="molecule type" value="Genomic_DNA"/>
</dbReference>
<dbReference type="GO" id="GO:0051301">
    <property type="term" value="P:cell division"/>
    <property type="evidence" value="ECO:0007669"/>
    <property type="project" value="UniProtKB-KW"/>
</dbReference>
<evidence type="ECO:0000256" key="4">
    <source>
        <dbReference type="ARBA" id="ARBA00023242"/>
    </source>
</evidence>
<dbReference type="InParanoid" id="G3AKS2"/>
<dbReference type="CDD" id="cd19953">
    <property type="entry name" value="PDS5"/>
    <property type="match status" value="1"/>
</dbReference>
<evidence type="ECO:0000313" key="7">
    <source>
        <dbReference type="EMBL" id="EGW32976.1"/>
    </source>
</evidence>
<feature type="compositionally biased region" description="Basic residues" evidence="6">
    <location>
        <begin position="1181"/>
        <end position="1190"/>
    </location>
</feature>
<dbReference type="STRING" id="619300.G3AKS2"/>
<dbReference type="Gene3D" id="1.25.10.10">
    <property type="entry name" value="Leucine-rich Repeat Variant"/>
    <property type="match status" value="1"/>
</dbReference>
<keyword evidence="8" id="KW-1185">Reference proteome</keyword>
<dbReference type="GO" id="GO:0035808">
    <property type="term" value="C:meiotic recombination initiation complex"/>
    <property type="evidence" value="ECO:0007669"/>
    <property type="project" value="EnsemblFungi"/>
</dbReference>
<evidence type="ECO:0000256" key="2">
    <source>
        <dbReference type="ARBA" id="ARBA00022618"/>
    </source>
</evidence>
<gene>
    <name evidence="7" type="ORF">SPAPADRAFT_49907</name>
</gene>
<dbReference type="PANTHER" id="PTHR12663">
    <property type="entry name" value="ANDROGEN INDUCED INHIBITOR OF PROLIFERATION AS3 / PDS5-RELATED"/>
    <property type="match status" value="1"/>
</dbReference>
<evidence type="ECO:0000256" key="5">
    <source>
        <dbReference type="ARBA" id="ARBA00023306"/>
    </source>
</evidence>
<dbReference type="eggNOG" id="KOG1525">
    <property type="taxonomic scope" value="Eukaryota"/>
</dbReference>
<dbReference type="Proteomes" id="UP000000709">
    <property type="component" value="Unassembled WGS sequence"/>
</dbReference>
<evidence type="ECO:0000256" key="1">
    <source>
        <dbReference type="ARBA" id="ARBA00004123"/>
    </source>
</evidence>
<evidence type="ECO:0000256" key="3">
    <source>
        <dbReference type="ARBA" id="ARBA00022776"/>
    </source>
</evidence>
<keyword evidence="2" id="KW-0132">Cell division</keyword>
<dbReference type="GO" id="GO:0000785">
    <property type="term" value="C:chromatin"/>
    <property type="evidence" value="ECO:0007669"/>
    <property type="project" value="TreeGrafter"/>
</dbReference>
<dbReference type="GO" id="GO:0042138">
    <property type="term" value="P:meiotic DNA double-strand break formation"/>
    <property type="evidence" value="ECO:0007669"/>
    <property type="project" value="EnsemblFungi"/>
</dbReference>
<dbReference type="GO" id="GO:0007076">
    <property type="term" value="P:mitotic chromosome condensation"/>
    <property type="evidence" value="ECO:0007669"/>
    <property type="project" value="EnsemblFungi"/>
</dbReference>
<dbReference type="GO" id="GO:0007064">
    <property type="term" value="P:mitotic sister chromatid cohesion"/>
    <property type="evidence" value="ECO:0007669"/>
    <property type="project" value="EnsemblFungi"/>
</dbReference>
<evidence type="ECO:0000256" key="6">
    <source>
        <dbReference type="SAM" id="MobiDB-lite"/>
    </source>
</evidence>
<dbReference type="GO" id="GO:0140588">
    <property type="term" value="P:chromatin looping"/>
    <property type="evidence" value="ECO:0007669"/>
    <property type="project" value="EnsemblFungi"/>
</dbReference>
<keyword evidence="4" id="KW-0539">Nucleus</keyword>
<dbReference type="GO" id="GO:0005829">
    <property type="term" value="C:cytosol"/>
    <property type="evidence" value="ECO:0007669"/>
    <property type="project" value="EnsemblFungi"/>
</dbReference>
<dbReference type="Pfam" id="PF20168">
    <property type="entry name" value="PDS5"/>
    <property type="match status" value="1"/>
</dbReference>
<dbReference type="HOGENOM" id="CLU_002562_1_0_1"/>
<dbReference type="KEGG" id="spaa:SPAPADRAFT_49907"/>
<evidence type="ECO:0008006" key="9">
    <source>
        <dbReference type="Google" id="ProtNLM"/>
    </source>
</evidence>
<dbReference type="OrthoDB" id="200660at2759"/>
<feature type="region of interest" description="Disordered" evidence="6">
    <location>
        <begin position="1165"/>
        <end position="1225"/>
    </location>
</feature>
<dbReference type="OMA" id="YPPAYNM"/>
<dbReference type="InterPro" id="IPR011989">
    <property type="entry name" value="ARM-like"/>
</dbReference>
<organism evidence="8">
    <name type="scientific">Spathaspora passalidarum (strain NRRL Y-27907 / 11-Y1)</name>
    <dbReference type="NCBI Taxonomy" id="619300"/>
    <lineage>
        <taxon>Eukaryota</taxon>
        <taxon>Fungi</taxon>
        <taxon>Dikarya</taxon>
        <taxon>Ascomycota</taxon>
        <taxon>Saccharomycotina</taxon>
        <taxon>Pichiomycetes</taxon>
        <taxon>Debaryomycetaceae</taxon>
        <taxon>Spathaspora</taxon>
    </lineage>
</organism>